<feature type="transmembrane region" description="Helical" evidence="3">
    <location>
        <begin position="319"/>
        <end position="339"/>
    </location>
</feature>
<feature type="transmembrane region" description="Helical" evidence="3">
    <location>
        <begin position="120"/>
        <end position="139"/>
    </location>
</feature>
<feature type="transmembrane region" description="Helical" evidence="3">
    <location>
        <begin position="383"/>
        <end position="407"/>
    </location>
</feature>
<evidence type="ECO:0000313" key="6">
    <source>
        <dbReference type="Proteomes" id="UP000076842"/>
    </source>
</evidence>
<dbReference type="EMBL" id="KV423963">
    <property type="protein sequence ID" value="KZT57500.1"/>
    <property type="molecule type" value="Genomic_DNA"/>
</dbReference>
<dbReference type="GO" id="GO:0016020">
    <property type="term" value="C:membrane"/>
    <property type="evidence" value="ECO:0007669"/>
    <property type="project" value="UniProtKB-SubCell"/>
</dbReference>
<feature type="transmembrane region" description="Helical" evidence="3">
    <location>
        <begin position="85"/>
        <end position="108"/>
    </location>
</feature>
<dbReference type="GO" id="GO:0022857">
    <property type="term" value="F:transmembrane transporter activity"/>
    <property type="evidence" value="ECO:0007669"/>
    <property type="project" value="InterPro"/>
</dbReference>
<keyword evidence="3" id="KW-0812">Transmembrane</keyword>
<dbReference type="PANTHER" id="PTHR11360">
    <property type="entry name" value="MONOCARBOXYLATE TRANSPORTER"/>
    <property type="match status" value="1"/>
</dbReference>
<feature type="transmembrane region" description="Helical" evidence="3">
    <location>
        <begin position="292"/>
        <end position="312"/>
    </location>
</feature>
<accession>A0A165G1Y2</accession>
<keyword evidence="3" id="KW-0472">Membrane</keyword>
<keyword evidence="3" id="KW-1133">Transmembrane helix</keyword>
<organism evidence="5 6">
    <name type="scientific">Calocera cornea HHB12733</name>
    <dbReference type="NCBI Taxonomy" id="1353952"/>
    <lineage>
        <taxon>Eukaryota</taxon>
        <taxon>Fungi</taxon>
        <taxon>Dikarya</taxon>
        <taxon>Basidiomycota</taxon>
        <taxon>Agaricomycotina</taxon>
        <taxon>Dacrymycetes</taxon>
        <taxon>Dacrymycetales</taxon>
        <taxon>Dacrymycetaceae</taxon>
        <taxon>Calocera</taxon>
    </lineage>
</organism>
<feature type="transmembrane region" description="Helical" evidence="3">
    <location>
        <begin position="179"/>
        <end position="202"/>
    </location>
</feature>
<dbReference type="InterPro" id="IPR011701">
    <property type="entry name" value="MFS"/>
</dbReference>
<comment type="similarity">
    <text evidence="2">Belongs to the major facilitator superfamily. Monocarboxylate porter (TC 2.A.1.13) family.</text>
</comment>
<evidence type="ECO:0000256" key="1">
    <source>
        <dbReference type="ARBA" id="ARBA00004141"/>
    </source>
</evidence>
<dbReference type="OrthoDB" id="2213137at2759"/>
<dbReference type="Proteomes" id="UP000076842">
    <property type="component" value="Unassembled WGS sequence"/>
</dbReference>
<gene>
    <name evidence="5" type="ORF">CALCODRAFT_434140</name>
</gene>
<reference evidence="5 6" key="1">
    <citation type="journal article" date="2016" name="Mol. Biol. Evol.">
        <title>Comparative Genomics of Early-Diverging Mushroom-Forming Fungi Provides Insights into the Origins of Lignocellulose Decay Capabilities.</title>
        <authorList>
            <person name="Nagy L.G."/>
            <person name="Riley R."/>
            <person name="Tritt A."/>
            <person name="Adam C."/>
            <person name="Daum C."/>
            <person name="Floudas D."/>
            <person name="Sun H."/>
            <person name="Yadav J.S."/>
            <person name="Pangilinan J."/>
            <person name="Larsson K.H."/>
            <person name="Matsuura K."/>
            <person name="Barry K."/>
            <person name="Labutti K."/>
            <person name="Kuo R."/>
            <person name="Ohm R.A."/>
            <person name="Bhattacharya S.S."/>
            <person name="Shirouzu T."/>
            <person name="Yoshinaga Y."/>
            <person name="Martin F.M."/>
            <person name="Grigoriev I.V."/>
            <person name="Hibbett D.S."/>
        </authorList>
    </citation>
    <scope>NUCLEOTIDE SEQUENCE [LARGE SCALE GENOMIC DNA]</scope>
    <source>
        <strain evidence="5 6">HHB12733</strain>
    </source>
</reference>
<evidence type="ECO:0000259" key="4">
    <source>
        <dbReference type="PROSITE" id="PS50850"/>
    </source>
</evidence>
<dbReference type="InterPro" id="IPR050327">
    <property type="entry name" value="Proton-linked_MCT"/>
</dbReference>
<dbReference type="InterPro" id="IPR036259">
    <property type="entry name" value="MFS_trans_sf"/>
</dbReference>
<dbReference type="InterPro" id="IPR020846">
    <property type="entry name" value="MFS_dom"/>
</dbReference>
<dbReference type="Pfam" id="PF07690">
    <property type="entry name" value="MFS_1"/>
    <property type="match status" value="1"/>
</dbReference>
<dbReference type="PANTHER" id="PTHR11360:SF287">
    <property type="entry name" value="MFS MONOCARBOXYLATE TRANSPORTER"/>
    <property type="match status" value="1"/>
</dbReference>
<dbReference type="InParanoid" id="A0A165G1Y2"/>
<keyword evidence="6" id="KW-1185">Reference proteome</keyword>
<evidence type="ECO:0000313" key="5">
    <source>
        <dbReference type="EMBL" id="KZT57500.1"/>
    </source>
</evidence>
<dbReference type="AlphaFoldDB" id="A0A165G1Y2"/>
<sequence length="466" mass="49636">MDPSSLESSTVSVVYTKEPETPAAEVQATILDEGLPPVDRGLHAWIFVIAATVLETWIWGGGLSFGTYQNWYTSSPDSPTIGSSISAVAAIGTCYLAFQYVAAFSLMPLWTRYPQHVRKLLWTFLVVECASLVGASFATQTWHLILLQGILPGTAGAVFYGPALLWLSEWFVDRRGLAGGILFAGTGIGGTVFPPIIGVLLQRVGFRWTLRIWAATFAIVVGFALFYMRPRHSAASMRANGNTIVDWKRFSNPTLVATVPTVFIQALGYFPVSIYIPTYTTSSGLSALDGQLVLSVFNLFTVIGQVLLGFLCDKFSYTLVVVLAGVGSALSAFLLWGFGSNIGMIFAFVVVFGVTAGGFSSIFAPVGAAVFGKKTDFVSAGVIPGYLGALRGIAAIVGPIVSASLYSPNEPPLSGAYGLHGFGRMEIFVGTMTAITIVGGLLSWALTQVERRRAIKGAARQESAVS</sequence>
<feature type="transmembrane region" description="Helical" evidence="3">
    <location>
        <begin position="254"/>
        <end position="272"/>
    </location>
</feature>
<evidence type="ECO:0000256" key="2">
    <source>
        <dbReference type="ARBA" id="ARBA00006727"/>
    </source>
</evidence>
<evidence type="ECO:0000256" key="3">
    <source>
        <dbReference type="SAM" id="Phobius"/>
    </source>
</evidence>
<dbReference type="PROSITE" id="PS50850">
    <property type="entry name" value="MFS"/>
    <property type="match status" value="1"/>
</dbReference>
<protein>
    <submittedName>
        <fullName evidence="5">MFS general substrate transporter</fullName>
    </submittedName>
</protein>
<feature type="transmembrane region" description="Helical" evidence="3">
    <location>
        <begin position="345"/>
        <end position="371"/>
    </location>
</feature>
<feature type="transmembrane region" description="Helical" evidence="3">
    <location>
        <begin position="44"/>
        <end position="65"/>
    </location>
</feature>
<feature type="transmembrane region" description="Helical" evidence="3">
    <location>
        <begin position="145"/>
        <end position="167"/>
    </location>
</feature>
<feature type="domain" description="Major facilitator superfamily (MFS) profile" evidence="4">
    <location>
        <begin position="1"/>
        <end position="451"/>
    </location>
</feature>
<comment type="subcellular location">
    <subcellularLocation>
        <location evidence="1">Membrane</location>
        <topology evidence="1">Multi-pass membrane protein</topology>
    </subcellularLocation>
</comment>
<feature type="transmembrane region" description="Helical" evidence="3">
    <location>
        <begin position="208"/>
        <end position="228"/>
    </location>
</feature>
<feature type="transmembrane region" description="Helical" evidence="3">
    <location>
        <begin position="427"/>
        <end position="446"/>
    </location>
</feature>
<proteinExistence type="inferred from homology"/>
<dbReference type="SUPFAM" id="SSF103473">
    <property type="entry name" value="MFS general substrate transporter"/>
    <property type="match status" value="1"/>
</dbReference>
<dbReference type="Gene3D" id="1.20.1250.20">
    <property type="entry name" value="MFS general substrate transporter like domains"/>
    <property type="match status" value="2"/>
</dbReference>
<name>A0A165G1Y2_9BASI</name>